<evidence type="ECO:0000256" key="1">
    <source>
        <dbReference type="SAM" id="MobiDB-lite"/>
    </source>
</evidence>
<feature type="region of interest" description="Disordered" evidence="1">
    <location>
        <begin position="644"/>
        <end position="666"/>
    </location>
</feature>
<name>A0AAD7EDA6_9AGAR</name>
<feature type="compositionally biased region" description="Pro residues" evidence="1">
    <location>
        <begin position="443"/>
        <end position="454"/>
    </location>
</feature>
<protein>
    <submittedName>
        <fullName evidence="2">Uncharacterized protein</fullName>
    </submittedName>
</protein>
<proteinExistence type="predicted"/>
<feature type="compositionally biased region" description="Low complexity" evidence="1">
    <location>
        <begin position="367"/>
        <end position="381"/>
    </location>
</feature>
<organism evidence="2 3">
    <name type="scientific">Mycena albidolilacea</name>
    <dbReference type="NCBI Taxonomy" id="1033008"/>
    <lineage>
        <taxon>Eukaryota</taxon>
        <taxon>Fungi</taxon>
        <taxon>Dikarya</taxon>
        <taxon>Basidiomycota</taxon>
        <taxon>Agaricomycotina</taxon>
        <taxon>Agaricomycetes</taxon>
        <taxon>Agaricomycetidae</taxon>
        <taxon>Agaricales</taxon>
        <taxon>Marasmiineae</taxon>
        <taxon>Mycenaceae</taxon>
        <taxon>Mycena</taxon>
    </lineage>
</organism>
<feature type="compositionally biased region" description="Basic and acidic residues" evidence="1">
    <location>
        <begin position="117"/>
        <end position="136"/>
    </location>
</feature>
<feature type="compositionally biased region" description="Low complexity" evidence="1">
    <location>
        <begin position="389"/>
        <end position="408"/>
    </location>
</feature>
<feature type="compositionally biased region" description="Pro residues" evidence="1">
    <location>
        <begin position="478"/>
        <end position="491"/>
    </location>
</feature>
<feature type="compositionally biased region" description="Basic and acidic residues" evidence="1">
    <location>
        <begin position="253"/>
        <end position="273"/>
    </location>
</feature>
<dbReference type="EMBL" id="JARIHO010000069">
    <property type="protein sequence ID" value="KAJ7312964.1"/>
    <property type="molecule type" value="Genomic_DNA"/>
</dbReference>
<dbReference type="AlphaFoldDB" id="A0AAD7EDA6"/>
<accession>A0AAD7EDA6</accession>
<comment type="caution">
    <text evidence="2">The sequence shown here is derived from an EMBL/GenBank/DDBJ whole genome shotgun (WGS) entry which is preliminary data.</text>
</comment>
<evidence type="ECO:0000313" key="3">
    <source>
        <dbReference type="Proteomes" id="UP001218218"/>
    </source>
</evidence>
<sequence>MDPSQDGTLSSTGGGPEGPGGGRFATFPVRGRGYSLRDEKGDTGGSGSGFTQPGGIEAPPSLGATRRQDTSGSDFMSAVLDAGELGTRSTAGQSSQGGSAATSGSQQGGSQFAHLTKQAEREREFAAQRERERQEEEPVPEYCDYEPYEATSHSQVYEYPAGAVPPGPPPGAAAAVVGSVWAAVDTGDNNSSGSPTRNSGPGSGMRGGAPPSSLALAVEEGGGDRQSTVSEDIGLAYMNMGHDEQDQLPIEGESEKQREARLSKHVRFGKETEFVEPAPEPPYMKRQGSSSSLGAGRSRRVPPPTFDLDAVEDERALNAAAAREVSRELDALNFSPPPGSPPKVQVQTQDNWEFVTPAPRTPQKTSPENQYAPPPQAQYSPPANPLPANQYSSPPQNQYSPPANQNQYSPPAGQPPTNREPSPLIPPAAPFARKATLDNVPPNREPSPLIPPVVPSLRKATLDNAPGHQSTPSWDAPAPAPIPSPVQPTPSQPGHHTTPSWAISPAPPVDRDGTGSPISPRIDSPYRAPFATRSTSSLNAQPPPGARTISAAAFRRPQKTGTGDGIADTSPLALKKRLPASPYPQARTGSGLREASPLPPPQQPEDDFDYISAYERDSKAFLEDGSPMAADFDYGRLGKVEVVGGPPKSPGYSEGRFATDLGDGIR</sequence>
<feature type="compositionally biased region" description="Polar residues" evidence="1">
    <location>
        <begin position="187"/>
        <end position="200"/>
    </location>
</feature>
<evidence type="ECO:0000313" key="2">
    <source>
        <dbReference type="EMBL" id="KAJ7312964.1"/>
    </source>
</evidence>
<dbReference type="PRINTS" id="PR01217">
    <property type="entry name" value="PRICHEXTENSN"/>
</dbReference>
<feature type="compositionally biased region" description="Low complexity" evidence="1">
    <location>
        <begin position="86"/>
        <end position="111"/>
    </location>
</feature>
<reference evidence="2" key="1">
    <citation type="submission" date="2023-03" db="EMBL/GenBank/DDBJ databases">
        <title>Massive genome expansion in bonnet fungi (Mycena s.s.) driven by repeated elements and novel gene families across ecological guilds.</title>
        <authorList>
            <consortium name="Lawrence Berkeley National Laboratory"/>
            <person name="Harder C.B."/>
            <person name="Miyauchi S."/>
            <person name="Viragh M."/>
            <person name="Kuo A."/>
            <person name="Thoen E."/>
            <person name="Andreopoulos B."/>
            <person name="Lu D."/>
            <person name="Skrede I."/>
            <person name="Drula E."/>
            <person name="Henrissat B."/>
            <person name="Morin E."/>
            <person name="Kohler A."/>
            <person name="Barry K."/>
            <person name="LaButti K."/>
            <person name="Morin E."/>
            <person name="Salamov A."/>
            <person name="Lipzen A."/>
            <person name="Mereny Z."/>
            <person name="Hegedus B."/>
            <person name="Baldrian P."/>
            <person name="Stursova M."/>
            <person name="Weitz H."/>
            <person name="Taylor A."/>
            <person name="Grigoriev I.V."/>
            <person name="Nagy L.G."/>
            <person name="Martin F."/>
            <person name="Kauserud H."/>
        </authorList>
    </citation>
    <scope>NUCLEOTIDE SEQUENCE</scope>
    <source>
        <strain evidence="2">CBHHK002</strain>
    </source>
</reference>
<feature type="region of interest" description="Disordered" evidence="1">
    <location>
        <begin position="1"/>
        <end position="142"/>
    </location>
</feature>
<feature type="region of interest" description="Disordered" evidence="1">
    <location>
        <begin position="328"/>
        <end position="608"/>
    </location>
</feature>
<feature type="region of interest" description="Disordered" evidence="1">
    <location>
        <begin position="184"/>
        <end position="312"/>
    </location>
</feature>
<gene>
    <name evidence="2" type="ORF">DFH08DRAFT_896304</name>
</gene>
<keyword evidence="3" id="KW-1185">Reference proteome</keyword>
<dbReference type="Proteomes" id="UP001218218">
    <property type="component" value="Unassembled WGS sequence"/>
</dbReference>
<feature type="compositionally biased region" description="Gly residues" evidence="1">
    <location>
        <begin position="12"/>
        <end position="23"/>
    </location>
</feature>